<dbReference type="EMBL" id="QEIT01000384">
    <property type="protein sequence ID" value="PWZ70209.1"/>
    <property type="molecule type" value="Genomic_DNA"/>
</dbReference>
<keyword evidence="2" id="KW-0547">Nucleotide-binding</keyword>
<dbReference type="InterPro" id="IPR027417">
    <property type="entry name" value="P-loop_NTPase"/>
</dbReference>
<evidence type="ECO:0000313" key="2">
    <source>
        <dbReference type="EMBL" id="PWZ70209.1"/>
    </source>
</evidence>
<feature type="non-terminal residue" evidence="2">
    <location>
        <position position="1"/>
    </location>
</feature>
<keyword evidence="2" id="KW-0378">Hydrolase</keyword>
<dbReference type="InterPro" id="IPR049035">
    <property type="entry name" value="ADDB_N"/>
</dbReference>
<keyword evidence="2" id="KW-0347">Helicase</keyword>
<feature type="domain" description="ATP-dependent helicase/deoxyribonuclease subunit B N-terminal" evidence="1">
    <location>
        <begin position="4"/>
        <end position="118"/>
    </location>
</feature>
<evidence type="ECO:0000313" key="3">
    <source>
        <dbReference type="Proteomes" id="UP000246800"/>
    </source>
</evidence>
<name>A0A317YM33_STAPS</name>
<dbReference type="Proteomes" id="UP000246800">
    <property type="component" value="Unassembled WGS sequence"/>
</dbReference>
<proteinExistence type="predicted"/>
<dbReference type="Gene3D" id="3.40.50.300">
    <property type="entry name" value="P-loop containing nucleotide triphosphate hydrolases"/>
    <property type="match status" value="1"/>
</dbReference>
<accession>A0A317YM33</accession>
<dbReference type="Pfam" id="PF21445">
    <property type="entry name" value="ADDB_N"/>
    <property type="match status" value="1"/>
</dbReference>
<protein>
    <submittedName>
        <fullName evidence="2">ATP-dependent helicase</fullName>
    </submittedName>
</protein>
<dbReference type="GO" id="GO:0004386">
    <property type="term" value="F:helicase activity"/>
    <property type="evidence" value="ECO:0007669"/>
    <property type="project" value="UniProtKB-KW"/>
</dbReference>
<organism evidence="2 3">
    <name type="scientific">Staphylococcus pseudintermedius</name>
    <dbReference type="NCBI Taxonomy" id="283734"/>
    <lineage>
        <taxon>Bacteria</taxon>
        <taxon>Bacillati</taxon>
        <taxon>Bacillota</taxon>
        <taxon>Bacilli</taxon>
        <taxon>Bacillales</taxon>
        <taxon>Staphylococcaceae</taxon>
        <taxon>Staphylococcus</taxon>
        <taxon>Staphylococcus intermedius group</taxon>
    </lineage>
</organism>
<sequence length="119" mass="13901">SFSTTNVQVFSFYRLAWYLLQQTTLLSGNELSESGSAMILRQILEKNEENLTIFRGEINKKGFIRQLQEWHNELRIGNISPEDLVFSELADTVKAENQQLKMKDLQLIFTAFEEELVQR</sequence>
<keyword evidence="2" id="KW-0067">ATP-binding</keyword>
<reference evidence="2 3" key="1">
    <citation type="journal article" date="2018" name="Vet. Microbiol.">
        <title>Clonal diversity and geographic distribution of methicillin-resistant Staphylococcus pseudintermedius from Australian animals: Discovery of novel sequence types.</title>
        <authorList>
            <person name="Worthing K.A."/>
            <person name="Abraham S."/>
            <person name="Coombs G.W."/>
            <person name="Pang S."/>
            <person name="Saputra S."/>
            <person name="Jordan D."/>
            <person name="Trott D.J."/>
            <person name="Norris J.M."/>
        </authorList>
    </citation>
    <scope>NUCLEOTIDE SEQUENCE [LARGE SCALE GENOMIC DNA]</scope>
    <source>
        <strain evidence="2 3">ST525 1</strain>
    </source>
</reference>
<evidence type="ECO:0000259" key="1">
    <source>
        <dbReference type="Pfam" id="PF21445"/>
    </source>
</evidence>
<feature type="non-terminal residue" evidence="2">
    <location>
        <position position="119"/>
    </location>
</feature>
<comment type="caution">
    <text evidence="2">The sequence shown here is derived from an EMBL/GenBank/DDBJ whole genome shotgun (WGS) entry which is preliminary data.</text>
</comment>
<dbReference type="AlphaFoldDB" id="A0A317YM33"/>
<gene>
    <name evidence="2" type="ORF">DD902_14120</name>
</gene>